<reference evidence="2 3" key="1">
    <citation type="submission" date="2021-01" db="EMBL/GenBank/DDBJ databases">
        <title>Genome public.</title>
        <authorList>
            <person name="Liu C."/>
            <person name="Sun Q."/>
        </authorList>
    </citation>
    <scope>NUCLEOTIDE SEQUENCE [LARGE SCALE GENOMIC DNA]</scope>
    <source>
        <strain evidence="2 3">YIM B02515</strain>
    </source>
</reference>
<dbReference type="Gene3D" id="3.30.565.40">
    <property type="entry name" value="Fervidobacterium nodosum Rt17-B1 like"/>
    <property type="match status" value="1"/>
</dbReference>
<protein>
    <submittedName>
        <fullName evidence="2">DUF3298 domain-containing protein</fullName>
    </submittedName>
</protein>
<evidence type="ECO:0000313" key="3">
    <source>
        <dbReference type="Proteomes" id="UP000632377"/>
    </source>
</evidence>
<evidence type="ECO:0000313" key="2">
    <source>
        <dbReference type="EMBL" id="MBL4935713.1"/>
    </source>
</evidence>
<comment type="caution">
    <text evidence="2">The sequence shown here is derived from an EMBL/GenBank/DDBJ whole genome shotgun (WGS) entry which is preliminary data.</text>
</comment>
<sequence>MGHKRKPALVSDVKVESPGLNLTYPKVSGLKHKSAESGINRYIKKEVHQMLKKEEYGKNENKKFTGGYTVKLNKRGTLSIIIEIYSFVKGEERGKTIRKAINVSLKDARVYHIDDLFSRKVKKIKFIARLNDLIKAQIGFKGINHDKVFDTVAVEQAYYLTENSLVIYFEPDLFTPADYGFLELEIAFSDIEDIINSKGPIGRLLRDKEDNESNETADE</sequence>
<proteinExistence type="predicted"/>
<feature type="domain" description="DUF3298" evidence="1">
    <location>
        <begin position="114"/>
        <end position="189"/>
    </location>
</feature>
<name>A0ABS1T8Q0_9CLOT</name>
<dbReference type="InterPro" id="IPR021729">
    <property type="entry name" value="DUF3298"/>
</dbReference>
<evidence type="ECO:0000259" key="1">
    <source>
        <dbReference type="Pfam" id="PF11738"/>
    </source>
</evidence>
<dbReference type="Proteomes" id="UP000632377">
    <property type="component" value="Unassembled WGS sequence"/>
</dbReference>
<gene>
    <name evidence="2" type="ORF">JK636_08075</name>
</gene>
<dbReference type="InterPro" id="IPR037126">
    <property type="entry name" value="PdaC/RsiV-like_sf"/>
</dbReference>
<accession>A0ABS1T8Q0</accession>
<dbReference type="RefSeq" id="WP_202748305.1">
    <property type="nucleotide sequence ID" value="NZ_JAESWC010000002.1"/>
</dbReference>
<dbReference type="Pfam" id="PF11738">
    <property type="entry name" value="DUF3298"/>
    <property type="match status" value="1"/>
</dbReference>
<dbReference type="Gene3D" id="3.90.640.20">
    <property type="entry name" value="Heat-shock cognate protein, ATPase"/>
    <property type="match status" value="1"/>
</dbReference>
<organism evidence="2 3">
    <name type="scientific">Clostridium rhizosphaerae</name>
    <dbReference type="NCBI Taxonomy" id="2803861"/>
    <lineage>
        <taxon>Bacteria</taxon>
        <taxon>Bacillati</taxon>
        <taxon>Bacillota</taxon>
        <taxon>Clostridia</taxon>
        <taxon>Eubacteriales</taxon>
        <taxon>Clostridiaceae</taxon>
        <taxon>Clostridium</taxon>
    </lineage>
</organism>
<dbReference type="EMBL" id="JAESWC010000002">
    <property type="protein sequence ID" value="MBL4935713.1"/>
    <property type="molecule type" value="Genomic_DNA"/>
</dbReference>
<keyword evidence="3" id="KW-1185">Reference proteome</keyword>